<dbReference type="EMBL" id="LQYY01000082">
    <property type="protein sequence ID" value="KYD33817.1"/>
    <property type="molecule type" value="Genomic_DNA"/>
</dbReference>
<reference evidence="1 2" key="1">
    <citation type="submission" date="2016-01" db="EMBL/GenBank/DDBJ databases">
        <title>Draft Genome Sequences of Seven Thermophilic Sporeformers Isolated from Foods.</title>
        <authorList>
            <person name="Berendsen E.M."/>
            <person name="Wells-Bennik M.H."/>
            <person name="Krawcyk A.O."/>
            <person name="De Jong A."/>
            <person name="Holsappel S."/>
            <person name="Eijlander R.T."/>
            <person name="Kuipers O.P."/>
        </authorList>
    </citation>
    <scope>NUCLEOTIDE SEQUENCE [LARGE SCALE GENOMIC DNA]</scope>
    <source>
        <strain evidence="1 2">B4114</strain>
    </source>
</reference>
<gene>
    <name evidence="1" type="ORF">B4114_2827</name>
</gene>
<evidence type="ECO:0000313" key="1">
    <source>
        <dbReference type="EMBL" id="KYD33817.1"/>
    </source>
</evidence>
<organism evidence="1 2">
    <name type="scientific">Geobacillus stearothermophilus</name>
    <name type="common">Bacillus stearothermophilus</name>
    <dbReference type="NCBI Taxonomy" id="1422"/>
    <lineage>
        <taxon>Bacteria</taxon>
        <taxon>Bacillati</taxon>
        <taxon>Bacillota</taxon>
        <taxon>Bacilli</taxon>
        <taxon>Bacillales</taxon>
        <taxon>Anoxybacillaceae</taxon>
        <taxon>Geobacillus</taxon>
    </lineage>
</organism>
<protein>
    <submittedName>
        <fullName evidence="1">Uncharacterized protein</fullName>
    </submittedName>
</protein>
<proteinExistence type="predicted"/>
<dbReference type="Proteomes" id="UP000075517">
    <property type="component" value="Unassembled WGS sequence"/>
</dbReference>
<evidence type="ECO:0000313" key="2">
    <source>
        <dbReference type="Proteomes" id="UP000075517"/>
    </source>
</evidence>
<accession>A0A150NAS1</accession>
<sequence>MKTVSILLRAARMKDRPPQTVSVLLPVQPGGVAFSRLPAASSII</sequence>
<name>A0A150NAS1_GEOSE</name>
<comment type="caution">
    <text evidence="1">The sequence shown here is derived from an EMBL/GenBank/DDBJ whole genome shotgun (WGS) entry which is preliminary data.</text>
</comment>
<dbReference type="AlphaFoldDB" id="A0A150NAS1"/>